<dbReference type="STRING" id="1480694.DC28_09205"/>
<evidence type="ECO:0000313" key="2">
    <source>
        <dbReference type="EMBL" id="KGE71961.1"/>
    </source>
</evidence>
<organism evidence="2 3">
    <name type="scientific">Spirochaeta lutea</name>
    <dbReference type="NCBI Taxonomy" id="1480694"/>
    <lineage>
        <taxon>Bacteria</taxon>
        <taxon>Pseudomonadati</taxon>
        <taxon>Spirochaetota</taxon>
        <taxon>Spirochaetia</taxon>
        <taxon>Spirochaetales</taxon>
        <taxon>Spirochaetaceae</taxon>
        <taxon>Spirochaeta</taxon>
    </lineage>
</organism>
<dbReference type="EMBL" id="JNUP01000064">
    <property type="protein sequence ID" value="KGE71961.1"/>
    <property type="molecule type" value="Genomic_DNA"/>
</dbReference>
<dbReference type="PANTHER" id="PTHR31303:SF1">
    <property type="entry name" value="CTP-DEPENDENT DIACYLGLYCEROL KINASE 1"/>
    <property type="match status" value="1"/>
</dbReference>
<evidence type="ECO:0000313" key="3">
    <source>
        <dbReference type="Proteomes" id="UP000029692"/>
    </source>
</evidence>
<dbReference type="Proteomes" id="UP000029692">
    <property type="component" value="Unassembled WGS sequence"/>
</dbReference>
<accession>A0A098QWM2</accession>
<dbReference type="InterPro" id="IPR037997">
    <property type="entry name" value="Dgk1-like"/>
</dbReference>
<feature type="transmembrane region" description="Helical" evidence="1">
    <location>
        <begin position="81"/>
        <end position="100"/>
    </location>
</feature>
<dbReference type="AlphaFoldDB" id="A0A098QWM2"/>
<protein>
    <submittedName>
        <fullName evidence="2">Phosphatidate cytidylyltransferase</fullName>
    </submittedName>
</protein>
<sequence>MTVPSRRAELQIEVVRKSIHLLIGFVPMVATLIGVPPTLLLLGAGIILYTSAEYLRYTGTRVPLISRITELASRDRDKNHFVLGPVTLGLGAMLALMLYPEPAASIAIYALAFGDGMASLFGKAFGRIKLPLTGGKSLEGSLGCFLAVFIPTYLLVEPQVSLAIVIAAFAAFIEALPTRDFDNIVMPTVTGAFALLVL</sequence>
<keyword evidence="1" id="KW-0812">Transmembrane</keyword>
<dbReference type="GO" id="GO:0004143">
    <property type="term" value="F:ATP-dependent diacylglycerol kinase activity"/>
    <property type="evidence" value="ECO:0007669"/>
    <property type="project" value="InterPro"/>
</dbReference>
<dbReference type="PANTHER" id="PTHR31303">
    <property type="entry name" value="CTP-DEPENDENT DIACYLGLYCEROL KINASE 1"/>
    <property type="match status" value="1"/>
</dbReference>
<keyword evidence="2" id="KW-0808">Transferase</keyword>
<name>A0A098QWM2_9SPIO</name>
<comment type="caution">
    <text evidence="2">The sequence shown here is derived from an EMBL/GenBank/DDBJ whole genome shotgun (WGS) entry which is preliminary data.</text>
</comment>
<proteinExistence type="predicted"/>
<keyword evidence="2" id="KW-0548">Nucleotidyltransferase</keyword>
<feature type="transmembrane region" description="Helical" evidence="1">
    <location>
        <begin position="106"/>
        <end position="125"/>
    </location>
</feature>
<keyword evidence="1" id="KW-0472">Membrane</keyword>
<reference evidence="2 3" key="1">
    <citation type="submission" date="2014-05" db="EMBL/GenBank/DDBJ databases">
        <title>De novo Genome Sequence of Spirocheata sp.</title>
        <authorList>
            <person name="Shivani Y."/>
            <person name="Subhash Y."/>
            <person name="Tushar L."/>
            <person name="Sasikala C."/>
            <person name="Ramana C.V."/>
        </authorList>
    </citation>
    <scope>NUCLEOTIDE SEQUENCE [LARGE SCALE GENOMIC DNA]</scope>
    <source>
        <strain evidence="2 3">JC230</strain>
    </source>
</reference>
<gene>
    <name evidence="2" type="ORF">DC28_09205</name>
</gene>
<evidence type="ECO:0000256" key="1">
    <source>
        <dbReference type="SAM" id="Phobius"/>
    </source>
</evidence>
<keyword evidence="3" id="KW-1185">Reference proteome</keyword>
<dbReference type="OrthoDB" id="9813239at2"/>
<dbReference type="eggNOG" id="COG0170">
    <property type="taxonomic scope" value="Bacteria"/>
</dbReference>
<feature type="transmembrane region" description="Helical" evidence="1">
    <location>
        <begin position="20"/>
        <end position="49"/>
    </location>
</feature>
<dbReference type="GO" id="GO:0016779">
    <property type="term" value="F:nucleotidyltransferase activity"/>
    <property type="evidence" value="ECO:0007669"/>
    <property type="project" value="UniProtKB-KW"/>
</dbReference>
<keyword evidence="1" id="KW-1133">Transmembrane helix</keyword>